<dbReference type="Pfam" id="PF00379">
    <property type="entry name" value="Chitin_bind_4"/>
    <property type="match status" value="1"/>
</dbReference>
<evidence type="ECO:0000313" key="5">
    <source>
        <dbReference type="Proteomes" id="UP001497623"/>
    </source>
</evidence>
<dbReference type="AlphaFoldDB" id="A0AAV2RDQ5"/>
<gene>
    <name evidence="4" type="ORF">MNOR_LOCUS22785</name>
</gene>
<reference evidence="4 5" key="1">
    <citation type="submission" date="2024-05" db="EMBL/GenBank/DDBJ databases">
        <authorList>
            <person name="Wallberg A."/>
        </authorList>
    </citation>
    <scope>NUCLEOTIDE SEQUENCE [LARGE SCALE GENOMIC DNA]</scope>
</reference>
<dbReference type="PROSITE" id="PS00233">
    <property type="entry name" value="CHIT_BIND_RR_1"/>
    <property type="match status" value="1"/>
</dbReference>
<dbReference type="InterPro" id="IPR000618">
    <property type="entry name" value="Insect_cuticle"/>
</dbReference>
<proteinExistence type="predicted"/>
<keyword evidence="5" id="KW-1185">Reference proteome</keyword>
<feature type="signal peptide" evidence="3">
    <location>
        <begin position="1"/>
        <end position="15"/>
    </location>
</feature>
<keyword evidence="1 2" id="KW-0193">Cuticle</keyword>
<evidence type="ECO:0000313" key="4">
    <source>
        <dbReference type="EMBL" id="CAL4121976.1"/>
    </source>
</evidence>
<evidence type="ECO:0000256" key="1">
    <source>
        <dbReference type="ARBA" id="ARBA00022460"/>
    </source>
</evidence>
<feature type="chain" id="PRO_5043427450" evidence="3">
    <location>
        <begin position="16"/>
        <end position="135"/>
    </location>
</feature>
<comment type="caution">
    <text evidence="4">The sequence shown here is derived from an EMBL/GenBank/DDBJ whole genome shotgun (WGS) entry which is preliminary data.</text>
</comment>
<accession>A0AAV2RDQ5</accession>
<name>A0AAV2RDQ5_MEGNR</name>
<sequence>MNSIIFFALLAVAACRPQDELETFIVREESDAIEGFNFRHEFELDNGVAQSLVGSADGAGAPVITGSYSLPLPEGGYATVTFVANSLGFRAESPLLPVAPVNPHPTPAHVQEQIDFSNAQLAAGLVWDQAVNAWV</sequence>
<evidence type="ECO:0000256" key="2">
    <source>
        <dbReference type="PROSITE-ProRule" id="PRU00497"/>
    </source>
</evidence>
<dbReference type="Proteomes" id="UP001497623">
    <property type="component" value="Unassembled WGS sequence"/>
</dbReference>
<dbReference type="InterPro" id="IPR031311">
    <property type="entry name" value="CHIT_BIND_RR_consensus"/>
</dbReference>
<dbReference type="EMBL" id="CAXKWB010019493">
    <property type="protein sequence ID" value="CAL4121976.1"/>
    <property type="molecule type" value="Genomic_DNA"/>
</dbReference>
<dbReference type="GO" id="GO:0042302">
    <property type="term" value="F:structural constituent of cuticle"/>
    <property type="evidence" value="ECO:0007669"/>
    <property type="project" value="UniProtKB-UniRule"/>
</dbReference>
<keyword evidence="3" id="KW-0732">Signal</keyword>
<organism evidence="4 5">
    <name type="scientific">Meganyctiphanes norvegica</name>
    <name type="common">Northern krill</name>
    <name type="synonym">Thysanopoda norvegica</name>
    <dbReference type="NCBI Taxonomy" id="48144"/>
    <lineage>
        <taxon>Eukaryota</taxon>
        <taxon>Metazoa</taxon>
        <taxon>Ecdysozoa</taxon>
        <taxon>Arthropoda</taxon>
        <taxon>Crustacea</taxon>
        <taxon>Multicrustacea</taxon>
        <taxon>Malacostraca</taxon>
        <taxon>Eumalacostraca</taxon>
        <taxon>Eucarida</taxon>
        <taxon>Euphausiacea</taxon>
        <taxon>Euphausiidae</taxon>
        <taxon>Meganyctiphanes</taxon>
    </lineage>
</organism>
<evidence type="ECO:0000256" key="3">
    <source>
        <dbReference type="SAM" id="SignalP"/>
    </source>
</evidence>
<dbReference type="PROSITE" id="PS51155">
    <property type="entry name" value="CHIT_BIND_RR_2"/>
    <property type="match status" value="1"/>
</dbReference>
<protein>
    <submittedName>
        <fullName evidence="4">Uncharacterized protein</fullName>
    </submittedName>
</protein>